<dbReference type="EMBL" id="KN847706">
    <property type="protein sequence ID" value="KIV98383.1"/>
    <property type="molecule type" value="Genomic_DNA"/>
</dbReference>
<accession>A0A0D2AHG9</accession>
<evidence type="ECO:0000313" key="2">
    <source>
        <dbReference type="Proteomes" id="UP000053259"/>
    </source>
</evidence>
<evidence type="ECO:0000313" key="1">
    <source>
        <dbReference type="EMBL" id="KIV98383.1"/>
    </source>
</evidence>
<keyword evidence="2" id="KW-1185">Reference proteome</keyword>
<proteinExistence type="predicted"/>
<dbReference type="HOGENOM" id="CLU_031560_3_0_1"/>
<dbReference type="InParanoid" id="A0A0D2AHG9"/>
<protein>
    <submittedName>
        <fullName evidence="1">Uncharacterized protein</fullName>
    </submittedName>
</protein>
<name>A0A0D2AHG9_9PEZI</name>
<gene>
    <name evidence="1" type="ORF">PV09_09781</name>
</gene>
<dbReference type="STRING" id="253628.A0A0D2AHG9"/>
<dbReference type="RefSeq" id="XP_016208253.1">
    <property type="nucleotide sequence ID" value="XM_016363916.1"/>
</dbReference>
<sequence>MAALCSRETTRRTNLRELVLEITKQLSDTLQTIEVNKEIDRKQLSEALKSVLLALVGIKETPYVATLREKVDQMRTETVKEVTKADIQTAATSQEAKVAAMEAADIGRRVIGIVKDIKSKGTQKQATASYAAVAAQSAKAVNRHNPQSARPLAQTHREIIVNIRNAQAIPHLRSMNPRNLKDHVAQAIAQSGETNVKVMSANQHMSRDISIKAITPIEMQALRQSGQEWVPRIGTGCQYAARHMAYFTH</sequence>
<dbReference type="GeneID" id="27317754"/>
<dbReference type="AlphaFoldDB" id="A0A0D2AHG9"/>
<dbReference type="VEuPathDB" id="FungiDB:PV09_09781"/>
<dbReference type="Proteomes" id="UP000053259">
    <property type="component" value="Unassembled WGS sequence"/>
</dbReference>
<organism evidence="1 2">
    <name type="scientific">Verruconis gallopava</name>
    <dbReference type="NCBI Taxonomy" id="253628"/>
    <lineage>
        <taxon>Eukaryota</taxon>
        <taxon>Fungi</taxon>
        <taxon>Dikarya</taxon>
        <taxon>Ascomycota</taxon>
        <taxon>Pezizomycotina</taxon>
        <taxon>Dothideomycetes</taxon>
        <taxon>Pleosporomycetidae</taxon>
        <taxon>Venturiales</taxon>
        <taxon>Sympoventuriaceae</taxon>
        <taxon>Verruconis</taxon>
    </lineage>
</organism>
<reference evidence="1 2" key="1">
    <citation type="submission" date="2015-01" db="EMBL/GenBank/DDBJ databases">
        <title>The Genome Sequence of Ochroconis gallopava CBS43764.</title>
        <authorList>
            <consortium name="The Broad Institute Genomics Platform"/>
            <person name="Cuomo C."/>
            <person name="de Hoog S."/>
            <person name="Gorbushina A."/>
            <person name="Stielow B."/>
            <person name="Teixiera M."/>
            <person name="Abouelleil A."/>
            <person name="Chapman S.B."/>
            <person name="Priest M."/>
            <person name="Young S.K."/>
            <person name="Wortman J."/>
            <person name="Nusbaum C."/>
            <person name="Birren B."/>
        </authorList>
    </citation>
    <scope>NUCLEOTIDE SEQUENCE [LARGE SCALE GENOMIC DNA]</scope>
    <source>
        <strain evidence="1 2">CBS 43764</strain>
    </source>
</reference>
<dbReference type="OrthoDB" id="3856898at2759"/>